<evidence type="ECO:0000313" key="4">
    <source>
        <dbReference type="Proteomes" id="UP000250043"/>
    </source>
</evidence>
<dbReference type="AlphaFoldDB" id="A0A8E2AP69"/>
<dbReference type="GO" id="GO:0044773">
    <property type="term" value="P:mitotic DNA damage checkpoint signaling"/>
    <property type="evidence" value="ECO:0007669"/>
    <property type="project" value="TreeGrafter"/>
</dbReference>
<keyword evidence="4" id="KW-1185">Reference proteome</keyword>
<evidence type="ECO:0000259" key="2">
    <source>
        <dbReference type="PROSITE" id="PS50011"/>
    </source>
</evidence>
<dbReference type="InterPro" id="IPR000719">
    <property type="entry name" value="Prot_kinase_dom"/>
</dbReference>
<dbReference type="GO" id="GO:0005634">
    <property type="term" value="C:nucleus"/>
    <property type="evidence" value="ECO:0007669"/>
    <property type="project" value="TreeGrafter"/>
</dbReference>
<dbReference type="Gene3D" id="1.10.510.10">
    <property type="entry name" value="Transferase(Phosphotransferase) domain 1"/>
    <property type="match status" value="1"/>
</dbReference>
<reference evidence="3 4" key="1">
    <citation type="submission" date="2016-07" db="EMBL/GenBank/DDBJ databases">
        <title>Draft genome of the white-rot fungus Obba rivulosa 3A-2.</title>
        <authorList>
            <consortium name="DOE Joint Genome Institute"/>
            <person name="Miettinen O."/>
            <person name="Riley R."/>
            <person name="Acob R."/>
            <person name="Barry K."/>
            <person name="Cullen D."/>
            <person name="De Vries R."/>
            <person name="Hainaut M."/>
            <person name="Hatakka A."/>
            <person name="Henrissat B."/>
            <person name="Hilden K."/>
            <person name="Kuo R."/>
            <person name="Labutti K."/>
            <person name="Lipzen A."/>
            <person name="Makela M.R."/>
            <person name="Sandor L."/>
            <person name="Spatafora J.W."/>
            <person name="Grigoriev I.V."/>
            <person name="Hibbett D.S."/>
        </authorList>
    </citation>
    <scope>NUCLEOTIDE SEQUENCE [LARGE SCALE GENOMIC DNA]</scope>
    <source>
        <strain evidence="3 4">3A-2</strain>
    </source>
</reference>
<dbReference type="PANTHER" id="PTHR44167">
    <property type="entry name" value="OVARIAN-SPECIFIC SERINE/THREONINE-PROTEIN KINASE LOK-RELATED"/>
    <property type="match status" value="1"/>
</dbReference>
<gene>
    <name evidence="3" type="ORF">OBBRIDRAFT_889335</name>
</gene>
<dbReference type="Proteomes" id="UP000250043">
    <property type="component" value="Unassembled WGS sequence"/>
</dbReference>
<dbReference type="OrthoDB" id="5987198at2759"/>
<sequence length="413" mass="47108">MGDPQVVAPEPTSNGGEDGAQPVVQQATTNEDNAKARGAPSADADGGGTVPRKEVSPGTLSKAECFWRDRQVWLQEKGYMLRPRYRPNWKPSWEGTSKEWFRCEDGRTVRLASLLDATRMSDNKLVMLKRISRTSHPDEVEIAQFFSSQPLASDPRNHCVPIHEVLQDPEDQDLNILVMPFLRVNDDPPLNTVGEAISFYTQIFEGLLFMHEHHVAHRDCMSLNIMMDPEPMFPDMYHPIFTDRKRNFRGTAKQYSRTEKPPKYYLIDFGLSSKYAADNPSPHELPVLGGDRTVPEFQGDKFDEESDPFPTDVYYLGNAVRESHLQGFRNLGFMQQLVDDMTQSDPTKRPTMSEVVMRFNQIRSSLTSSMLRRRLVGKDEGVVRRLLYDLRHICVSFGYFIRSLPPVPEPAPK</sequence>
<dbReference type="SMART" id="SM00220">
    <property type="entry name" value="S_TKc"/>
    <property type="match status" value="1"/>
</dbReference>
<dbReference type="PANTHER" id="PTHR44167:SF24">
    <property type="entry name" value="SERINE_THREONINE-PROTEIN KINASE CHK2"/>
    <property type="match status" value="1"/>
</dbReference>
<dbReference type="GO" id="GO:0004674">
    <property type="term" value="F:protein serine/threonine kinase activity"/>
    <property type="evidence" value="ECO:0007669"/>
    <property type="project" value="TreeGrafter"/>
</dbReference>
<name>A0A8E2AP69_9APHY</name>
<feature type="domain" description="Protein kinase" evidence="2">
    <location>
        <begin position="66"/>
        <end position="413"/>
    </location>
</feature>
<proteinExistence type="predicted"/>
<evidence type="ECO:0000313" key="3">
    <source>
        <dbReference type="EMBL" id="OCH88101.1"/>
    </source>
</evidence>
<dbReference type="InterPro" id="IPR011009">
    <property type="entry name" value="Kinase-like_dom_sf"/>
</dbReference>
<dbReference type="EMBL" id="KV722462">
    <property type="protein sequence ID" value="OCH88101.1"/>
    <property type="molecule type" value="Genomic_DNA"/>
</dbReference>
<accession>A0A8E2AP69</accession>
<organism evidence="3 4">
    <name type="scientific">Obba rivulosa</name>
    <dbReference type="NCBI Taxonomy" id="1052685"/>
    <lineage>
        <taxon>Eukaryota</taxon>
        <taxon>Fungi</taxon>
        <taxon>Dikarya</taxon>
        <taxon>Basidiomycota</taxon>
        <taxon>Agaricomycotina</taxon>
        <taxon>Agaricomycetes</taxon>
        <taxon>Polyporales</taxon>
        <taxon>Gelatoporiaceae</taxon>
        <taxon>Obba</taxon>
    </lineage>
</organism>
<dbReference type="SUPFAM" id="SSF56112">
    <property type="entry name" value="Protein kinase-like (PK-like)"/>
    <property type="match status" value="1"/>
</dbReference>
<dbReference type="GO" id="GO:0005524">
    <property type="term" value="F:ATP binding"/>
    <property type="evidence" value="ECO:0007669"/>
    <property type="project" value="InterPro"/>
</dbReference>
<evidence type="ECO:0000256" key="1">
    <source>
        <dbReference type="SAM" id="MobiDB-lite"/>
    </source>
</evidence>
<feature type="region of interest" description="Disordered" evidence="1">
    <location>
        <begin position="1"/>
        <end position="58"/>
    </location>
</feature>
<dbReference type="PROSITE" id="PS50011">
    <property type="entry name" value="PROTEIN_KINASE_DOM"/>
    <property type="match status" value="1"/>
</dbReference>
<protein>
    <recommendedName>
        <fullName evidence="2">Protein kinase domain-containing protein</fullName>
    </recommendedName>
</protein>